<dbReference type="Gene3D" id="1.25.40.20">
    <property type="entry name" value="Ankyrin repeat-containing domain"/>
    <property type="match status" value="1"/>
</dbReference>
<dbReference type="GO" id="GO:0005783">
    <property type="term" value="C:endoplasmic reticulum"/>
    <property type="evidence" value="ECO:0000318"/>
    <property type="project" value="GO_Central"/>
</dbReference>
<feature type="compositionally biased region" description="Low complexity" evidence="1">
    <location>
        <begin position="903"/>
        <end position="920"/>
    </location>
</feature>
<feature type="region of interest" description="Disordered" evidence="1">
    <location>
        <begin position="436"/>
        <end position="508"/>
    </location>
</feature>
<dbReference type="KEGG" id="cre:CHLRE_01g015451v5"/>
<accession>A0A2K3E5Q3</accession>
<organism evidence="2 3">
    <name type="scientific">Chlamydomonas reinhardtii</name>
    <name type="common">Chlamydomonas smithii</name>
    <dbReference type="NCBI Taxonomy" id="3055"/>
    <lineage>
        <taxon>Eukaryota</taxon>
        <taxon>Viridiplantae</taxon>
        <taxon>Chlorophyta</taxon>
        <taxon>core chlorophytes</taxon>
        <taxon>Chlorophyceae</taxon>
        <taxon>CS clade</taxon>
        <taxon>Chlamydomonadales</taxon>
        <taxon>Chlamydomonadaceae</taxon>
        <taxon>Chlamydomonas</taxon>
    </lineage>
</organism>
<dbReference type="InParanoid" id="A0A2K3E5Q3"/>
<evidence type="ECO:0000313" key="2">
    <source>
        <dbReference type="EMBL" id="PNW88128.1"/>
    </source>
</evidence>
<feature type="compositionally biased region" description="Low complexity" evidence="1">
    <location>
        <begin position="286"/>
        <end position="325"/>
    </location>
</feature>
<dbReference type="GO" id="GO:0030149">
    <property type="term" value="P:sphingolipid catabolic process"/>
    <property type="evidence" value="ECO:0000318"/>
    <property type="project" value="GO_Central"/>
</dbReference>
<dbReference type="GO" id="GO:0046513">
    <property type="term" value="P:ceramide biosynthetic process"/>
    <property type="evidence" value="ECO:0000318"/>
    <property type="project" value="GO_Central"/>
</dbReference>
<keyword evidence="3" id="KW-1185">Reference proteome</keyword>
<feature type="region of interest" description="Disordered" evidence="1">
    <location>
        <begin position="25"/>
        <end position="53"/>
    </location>
</feature>
<evidence type="ECO:0000313" key="3">
    <source>
        <dbReference type="Proteomes" id="UP000006906"/>
    </source>
</evidence>
<dbReference type="OrthoDB" id="10673283at2759"/>
<dbReference type="Proteomes" id="UP000006906">
    <property type="component" value="Chromosome 1"/>
</dbReference>
<feature type="region of interest" description="Disordered" evidence="1">
    <location>
        <begin position="265"/>
        <end position="344"/>
    </location>
</feature>
<dbReference type="GO" id="GO:0004620">
    <property type="term" value="F:phospholipase activity"/>
    <property type="evidence" value="ECO:0000318"/>
    <property type="project" value="GO_Central"/>
</dbReference>
<protein>
    <submittedName>
        <fullName evidence="2">Uncharacterized protein</fullName>
    </submittedName>
</protein>
<feature type="region of interest" description="Disordered" evidence="1">
    <location>
        <begin position="848"/>
        <end position="967"/>
    </location>
</feature>
<dbReference type="GO" id="GO:0071944">
    <property type="term" value="C:cell periphery"/>
    <property type="evidence" value="ECO:0000318"/>
    <property type="project" value="GO_Central"/>
</dbReference>
<gene>
    <name evidence="2" type="ORF">CHLRE_01g015451v5</name>
</gene>
<proteinExistence type="predicted"/>
<dbReference type="SUPFAM" id="SSF140860">
    <property type="entry name" value="Pseudo ankyrin repeat-like"/>
    <property type="match status" value="1"/>
</dbReference>
<feature type="region of interest" description="Disordered" evidence="1">
    <location>
        <begin position="537"/>
        <end position="584"/>
    </location>
</feature>
<dbReference type="EMBL" id="CM008962">
    <property type="protein sequence ID" value="PNW88128.1"/>
    <property type="molecule type" value="Genomic_DNA"/>
</dbReference>
<dbReference type="PANTHER" id="PTHR12393:SF6">
    <property type="entry name" value="SPHINGOMYELIN PHOSPHODIESTERASE 2"/>
    <property type="match status" value="1"/>
</dbReference>
<dbReference type="AlphaFoldDB" id="A0A2K3E5Q3"/>
<name>A0A2K3E5Q3_CHLRE</name>
<feature type="compositionally biased region" description="Pro residues" evidence="1">
    <location>
        <begin position="492"/>
        <end position="503"/>
    </location>
</feature>
<dbReference type="RefSeq" id="XP_042928299.1">
    <property type="nucleotide sequence ID" value="XM_043058385.1"/>
</dbReference>
<reference evidence="2 3" key="1">
    <citation type="journal article" date="2007" name="Science">
        <title>The Chlamydomonas genome reveals the evolution of key animal and plant functions.</title>
        <authorList>
            <person name="Merchant S.S."/>
            <person name="Prochnik S.E."/>
            <person name="Vallon O."/>
            <person name="Harris E.H."/>
            <person name="Karpowicz S.J."/>
            <person name="Witman G.B."/>
            <person name="Terry A."/>
            <person name="Salamov A."/>
            <person name="Fritz-Laylin L.K."/>
            <person name="Marechal-Drouard L."/>
            <person name="Marshall W.F."/>
            <person name="Qu L.H."/>
            <person name="Nelson D.R."/>
            <person name="Sanderfoot A.A."/>
            <person name="Spalding M.H."/>
            <person name="Kapitonov V.V."/>
            <person name="Ren Q."/>
            <person name="Ferris P."/>
            <person name="Lindquist E."/>
            <person name="Shapiro H."/>
            <person name="Lucas S.M."/>
            <person name="Grimwood J."/>
            <person name="Schmutz J."/>
            <person name="Cardol P."/>
            <person name="Cerutti H."/>
            <person name="Chanfreau G."/>
            <person name="Chen C.L."/>
            <person name="Cognat V."/>
            <person name="Croft M.T."/>
            <person name="Dent R."/>
            <person name="Dutcher S."/>
            <person name="Fernandez E."/>
            <person name="Fukuzawa H."/>
            <person name="Gonzalez-Ballester D."/>
            <person name="Gonzalez-Halphen D."/>
            <person name="Hallmann A."/>
            <person name="Hanikenne M."/>
            <person name="Hippler M."/>
            <person name="Inwood W."/>
            <person name="Jabbari K."/>
            <person name="Kalanon M."/>
            <person name="Kuras R."/>
            <person name="Lefebvre P.A."/>
            <person name="Lemaire S.D."/>
            <person name="Lobanov A.V."/>
            <person name="Lohr M."/>
            <person name="Manuell A."/>
            <person name="Meier I."/>
            <person name="Mets L."/>
            <person name="Mittag M."/>
            <person name="Mittelmeier T."/>
            <person name="Moroney J.V."/>
            <person name="Moseley J."/>
            <person name="Napoli C."/>
            <person name="Nedelcu A.M."/>
            <person name="Niyogi K."/>
            <person name="Novoselov S.V."/>
            <person name="Paulsen I.T."/>
            <person name="Pazour G."/>
            <person name="Purton S."/>
            <person name="Ral J.P."/>
            <person name="Riano-Pachon D.M."/>
            <person name="Riekhof W."/>
            <person name="Rymarquis L."/>
            <person name="Schroda M."/>
            <person name="Stern D."/>
            <person name="Umen J."/>
            <person name="Willows R."/>
            <person name="Wilson N."/>
            <person name="Zimmer S.L."/>
            <person name="Allmer J."/>
            <person name="Balk J."/>
            <person name="Bisova K."/>
            <person name="Chen C.J."/>
            <person name="Elias M."/>
            <person name="Gendler K."/>
            <person name="Hauser C."/>
            <person name="Lamb M.R."/>
            <person name="Ledford H."/>
            <person name="Long J.C."/>
            <person name="Minagawa J."/>
            <person name="Page M.D."/>
            <person name="Pan J."/>
            <person name="Pootakham W."/>
            <person name="Roje S."/>
            <person name="Rose A."/>
            <person name="Stahlberg E."/>
            <person name="Terauchi A.M."/>
            <person name="Yang P."/>
            <person name="Ball S."/>
            <person name="Bowler C."/>
            <person name="Dieckmann C.L."/>
            <person name="Gladyshev V.N."/>
            <person name="Green P."/>
            <person name="Jorgensen R."/>
            <person name="Mayfield S."/>
            <person name="Mueller-Roeber B."/>
            <person name="Rajamani S."/>
            <person name="Sayre R.T."/>
            <person name="Brokstein P."/>
            <person name="Dubchak I."/>
            <person name="Goodstein D."/>
            <person name="Hornick L."/>
            <person name="Huang Y.W."/>
            <person name="Jhaveri J."/>
            <person name="Luo Y."/>
            <person name="Martinez D."/>
            <person name="Ngau W.C."/>
            <person name="Otillar B."/>
            <person name="Poliakov A."/>
            <person name="Porter A."/>
            <person name="Szajkowski L."/>
            <person name="Werner G."/>
            <person name="Zhou K."/>
            <person name="Grigoriev I.V."/>
            <person name="Rokhsar D.S."/>
            <person name="Grossman A.R."/>
        </authorList>
    </citation>
    <scope>NUCLEOTIDE SEQUENCE [LARGE SCALE GENOMIC DNA]</scope>
    <source>
        <strain evidence="3">CC-503</strain>
    </source>
</reference>
<feature type="compositionally biased region" description="Low complexity" evidence="1">
    <location>
        <begin position="855"/>
        <end position="879"/>
    </location>
</feature>
<feature type="compositionally biased region" description="Basic and acidic residues" evidence="1">
    <location>
        <begin position="641"/>
        <end position="663"/>
    </location>
</feature>
<dbReference type="GO" id="GO:0016020">
    <property type="term" value="C:membrane"/>
    <property type="evidence" value="ECO:0000318"/>
    <property type="project" value="GO_Central"/>
</dbReference>
<sequence length="1122" mass="114150">MHGYRAVRPRLHGFAAGALPQYTPRPLSTGPVHPPPPFLASDPSTSTPAIDSAASEADGSRVWLPELVERYARFLPPNEVALTLRLVCRATASQFRGGQHTIIRLSQPCPPAEFAAHWADVQWLRALPGVRRRQLLQLTAAAGVLDNLWLLLQAHPEHCPLALDVIVAAAEAGQAHLVPPLLELYAQQQLPQPQDIDDAAAGLGPRPGVAGVAAAAGPPHVTVVGGARLPACGLLPVLRAAAAAGERPLLQWLLELLATPATAPATAPAAADRPHGHGGHGGDGQGRPARNGAGAAGPSTSRSGGSNAAGGASCDRGGSSSSSDDAGTRPACDSRGRRGRAAARHDDASLAAAYQATAGAAADGGQEELLCWLVAHTPATTSPAQSASGGIAAAAVQPPALPRRLLERLLVAVAGGSGNAGSLQRLLLAWLQRSPPPPQLAAPPDGGEAPVNPGGSTPEAAGLARPSTQHASPNRGAHRPHAGTGAAATQPAGPPPPPAPPAAQPLSSSDVSTLLRMVAAAAASRAADWRDKVQLLESYLPPPPPPPPEPGLGPRTVHTAGTGASRPQGRGSDGGGADGRSSSRTGAITTSLAINAAVSAPDAAERLRWLLLRSRDDGGDDPLPHMTHAAKMPPASLGRDSGARSDSGDSGSGRDERASEEGLHGVSDAAAAIGSGAPPAPVASRREACRGPQAPVVVHVPDTVSLLDAARCGAAGVLGLLLPALDSAAAQAAAEEGLAEGRERTLQLMQVLAASEGRICFLQEMVAAGLQVPASPDVLVAACGSGRVEAVRWLLEHMQKRPGTPQDPASPLAPHLGTELRRDCAVAAASSGAVEVLELLRDAGMLVDLRPPHPHQQQHLQRQRQRQQQQQQQEQQELPHGAEAGGATAYGSDAATLTGQGGAVVASSDAAPGSAGSPAGCIRPNSGPQGDDGSPAAGNDGAAAGADNPSTEGGSRGPGGSESGRDCGPLAWGPELLLAAAISGCEAAVEWAVAHGCPVVDDGEPYEQVAGEEPLCLPVLRLLRRLGHGWGAPNRVFRAVLAPRYQPPLCRTPATLRLAALRWLLDSGCPVEWDWAVRVAQQPQPLLAGALADTVASWVLREAAARGFEVAPRLELRHADGG</sequence>
<feature type="compositionally biased region" description="Low complexity" evidence="1">
    <location>
        <begin position="931"/>
        <end position="953"/>
    </location>
</feature>
<evidence type="ECO:0000256" key="1">
    <source>
        <dbReference type="SAM" id="MobiDB-lite"/>
    </source>
</evidence>
<feature type="compositionally biased region" description="Low complexity" evidence="1">
    <location>
        <begin position="482"/>
        <end position="491"/>
    </location>
</feature>
<feature type="compositionally biased region" description="Pro residues" evidence="1">
    <location>
        <begin position="540"/>
        <end position="551"/>
    </location>
</feature>
<dbReference type="Gramene" id="PNW88128">
    <property type="protein sequence ID" value="PNW88128"/>
    <property type="gene ID" value="CHLRE_01g015451v5"/>
</dbReference>
<dbReference type="GeneID" id="66051997"/>
<dbReference type="PANTHER" id="PTHR12393">
    <property type="entry name" value="SPHINGOMYELIN PHOSPHODIESTERASE RELATED"/>
    <property type="match status" value="1"/>
</dbReference>
<feature type="region of interest" description="Disordered" evidence="1">
    <location>
        <begin position="620"/>
        <end position="663"/>
    </location>
</feature>
<dbReference type="InterPro" id="IPR036770">
    <property type="entry name" value="Ankyrin_rpt-contain_sf"/>
</dbReference>